<reference evidence="3" key="1">
    <citation type="submission" date="2019-03" db="EMBL/GenBank/DDBJ databases">
        <title>Single cell metagenomics reveals metabolic interactions within the superorganism composed of flagellate Streblomastix strix and complex community of Bacteroidetes bacteria on its surface.</title>
        <authorList>
            <person name="Treitli S.C."/>
            <person name="Kolisko M."/>
            <person name="Husnik F."/>
            <person name="Keeling P."/>
            <person name="Hampl V."/>
        </authorList>
    </citation>
    <scope>NUCLEOTIDE SEQUENCE</scope>
    <source>
        <strain evidence="3">STM</strain>
    </source>
</reference>
<dbReference type="PROSITE" id="PS51257">
    <property type="entry name" value="PROKAR_LIPOPROTEIN"/>
    <property type="match status" value="1"/>
</dbReference>
<dbReference type="InterPro" id="IPR014718">
    <property type="entry name" value="GH-type_carb-bd"/>
</dbReference>
<dbReference type="Gene3D" id="1.20.1610.10">
    <property type="entry name" value="alpha-1,2-mannosidases domains"/>
    <property type="match status" value="1"/>
</dbReference>
<feature type="domain" description="Glycosyl hydrolase family 92 N-terminal" evidence="2">
    <location>
        <begin position="28"/>
        <end position="305"/>
    </location>
</feature>
<dbReference type="GO" id="GO:0005829">
    <property type="term" value="C:cytosol"/>
    <property type="evidence" value="ECO:0007669"/>
    <property type="project" value="TreeGrafter"/>
</dbReference>
<dbReference type="InterPro" id="IPR041371">
    <property type="entry name" value="GH92_N"/>
</dbReference>
<comment type="caution">
    <text evidence="3">The sequence shown here is derived from an EMBL/GenBank/DDBJ whole genome shotgun (WGS) entry which is preliminary data.</text>
</comment>
<evidence type="ECO:0000259" key="2">
    <source>
        <dbReference type="Pfam" id="PF17678"/>
    </source>
</evidence>
<dbReference type="Pfam" id="PF17678">
    <property type="entry name" value="Glyco_hydro_92N"/>
    <property type="match status" value="1"/>
</dbReference>
<evidence type="ECO:0000259" key="1">
    <source>
        <dbReference type="Pfam" id="PF07971"/>
    </source>
</evidence>
<dbReference type="NCBIfam" id="TIGR01180">
    <property type="entry name" value="aman2_put"/>
    <property type="match status" value="1"/>
</dbReference>
<gene>
    <name evidence="3" type="ORF">EZS27_002490</name>
</gene>
<dbReference type="Gene3D" id="3.30.2080.10">
    <property type="entry name" value="GH92 mannosidase domain"/>
    <property type="match status" value="1"/>
</dbReference>
<dbReference type="Gene3D" id="2.70.98.10">
    <property type="match status" value="1"/>
</dbReference>
<dbReference type="GO" id="GO:0005975">
    <property type="term" value="P:carbohydrate metabolic process"/>
    <property type="evidence" value="ECO:0007669"/>
    <property type="project" value="InterPro"/>
</dbReference>
<dbReference type="GO" id="GO:0030246">
    <property type="term" value="F:carbohydrate binding"/>
    <property type="evidence" value="ECO:0007669"/>
    <property type="project" value="InterPro"/>
</dbReference>
<dbReference type="GO" id="GO:0006516">
    <property type="term" value="P:glycoprotein catabolic process"/>
    <property type="evidence" value="ECO:0007669"/>
    <property type="project" value="TreeGrafter"/>
</dbReference>
<evidence type="ECO:0008006" key="4">
    <source>
        <dbReference type="Google" id="ProtNLM"/>
    </source>
</evidence>
<dbReference type="EMBL" id="SNRY01000033">
    <property type="protein sequence ID" value="KAA6350127.1"/>
    <property type="molecule type" value="Genomic_DNA"/>
</dbReference>
<proteinExistence type="predicted"/>
<dbReference type="InterPro" id="IPR005887">
    <property type="entry name" value="GH92_a_mannosidase_put"/>
</dbReference>
<name>A0A5J4SVX1_9ZZZZ</name>
<dbReference type="InterPro" id="IPR012939">
    <property type="entry name" value="Glyco_hydro_92"/>
</dbReference>
<dbReference type="GO" id="GO:0000224">
    <property type="term" value="F:peptide-N4-(N-acetyl-beta-glucosaminyl)asparagine amidase activity"/>
    <property type="evidence" value="ECO:0007669"/>
    <property type="project" value="TreeGrafter"/>
</dbReference>
<dbReference type="SUPFAM" id="SSF48208">
    <property type="entry name" value="Six-hairpin glycosidases"/>
    <property type="match status" value="1"/>
</dbReference>
<dbReference type="InterPro" id="IPR008928">
    <property type="entry name" value="6-hairpin_glycosidase_sf"/>
</dbReference>
<organism evidence="3">
    <name type="scientific">termite gut metagenome</name>
    <dbReference type="NCBI Taxonomy" id="433724"/>
    <lineage>
        <taxon>unclassified sequences</taxon>
        <taxon>metagenomes</taxon>
        <taxon>organismal metagenomes</taxon>
    </lineage>
</organism>
<dbReference type="AlphaFoldDB" id="A0A5J4SVX1"/>
<dbReference type="Pfam" id="PF07971">
    <property type="entry name" value="Glyco_hydro_92"/>
    <property type="match status" value="1"/>
</dbReference>
<dbReference type="Gene3D" id="1.20.1050.60">
    <property type="entry name" value="alpha-1,2-mannosidase"/>
    <property type="match status" value="1"/>
</dbReference>
<evidence type="ECO:0000313" key="3">
    <source>
        <dbReference type="EMBL" id="KAA6350127.1"/>
    </source>
</evidence>
<dbReference type="FunFam" id="3.30.2080.10:FF:000001">
    <property type="entry name" value="Alpha-1,2-mannosidase subfamily"/>
    <property type="match status" value="1"/>
</dbReference>
<feature type="domain" description="Glycosyl hydrolase family 92" evidence="1">
    <location>
        <begin position="311"/>
        <end position="758"/>
    </location>
</feature>
<dbReference type="InterPro" id="IPR050883">
    <property type="entry name" value="PNGase"/>
</dbReference>
<dbReference type="PANTHER" id="PTHR12143">
    <property type="entry name" value="PEPTIDE N-GLYCANASE PNGASE -RELATED"/>
    <property type="match status" value="1"/>
</dbReference>
<accession>A0A5J4SVX1</accession>
<dbReference type="PANTHER" id="PTHR12143:SF39">
    <property type="entry name" value="SECRETED PROTEIN"/>
    <property type="match status" value="1"/>
</dbReference>
<sequence length="769" mass="86519">MKSYFILFFCVLWFACSQKLVGQHLSDYVDPFIGASTNVALAGDNAGLGKTFPGAASPFGMVQLSPNTITGGDNGSGYSYEHTSIEGFAFTQMSGIGWYGDLGNFLTMPTTGELKTISGNLNNPDEGYRSRYDKATEIAKAGYYSVFLTDYNIRTEATVTPHAGMLRFTYPENKQSRIQIDLARRVGGSSAWQTVKVVDDCTISGRMECTPEEGGWGNGAGNARYSVYYYAQFSKPLKNYGVWSAAIPDGQGRKMGDIAKADYKTWVANAEIIRGIKEYKGKHLGFFTEFETKNEEQVLMKVGISFVSEEGAEKNLKAEITHWNFDKTHKQVRTSWDKALSKMTVSGGTDNQKTIFYTALYHTMIDPRMFSDVDGKYPGGDNQIHTTTSFNKRTIFSGWDVFRSQMPLQSIINPVLINDMINSLVTLAEESGKGYLERWEFLNAYSGCMVGNPAISVLTDAYAKGIRGYDIEKAYQYAVNTTERFGNGTLGYTAGGSMISRTLEHAYTEWCMSELARLLGKEKDCAEYLKRSKSYRNIWDMETHWFRPRKADGSFEALPPKGRLHQSYGCVESNPYQQGWFVPHDINGLVELIGSREKAVAELDTLFENTPSNMLWNDYYNHANEPVHHIPFMYNRLNEPWKTQQWVRFICEHAYKTGVQGLVGNEDVGQMSAWYVLAAAGIHPVCPGETCFEVTTPLFNRIEFHLDNGKKFTIQAITDNSLENMYIQSAKLNGKTYNKCYIDYADIMKGDKLELVLADQPNTNWGIER</sequence>
<protein>
    <recommendedName>
        <fullName evidence="4">Glycosyl hydrolase family 92 domain-containing protein</fullName>
    </recommendedName>
</protein>